<dbReference type="SMART" id="SM00322">
    <property type="entry name" value="KH"/>
    <property type="match status" value="1"/>
</dbReference>
<dbReference type="SUPFAM" id="SSF54791">
    <property type="entry name" value="Eukaryotic type KH-domain (KH-domain type I)"/>
    <property type="match status" value="1"/>
</dbReference>
<evidence type="ECO:0000256" key="5">
    <source>
        <dbReference type="ARBA" id="ARBA00022842"/>
    </source>
</evidence>
<dbReference type="Pfam" id="PF00575">
    <property type="entry name" value="S1"/>
    <property type="match status" value="1"/>
</dbReference>
<evidence type="ECO:0000256" key="4">
    <source>
        <dbReference type="ARBA" id="ARBA00022695"/>
    </source>
</evidence>
<keyword evidence="3 7" id="KW-0808">Transferase</keyword>
<dbReference type="InterPro" id="IPR027408">
    <property type="entry name" value="PNPase/RNase_PH_dom_sf"/>
</dbReference>
<keyword evidence="5 7" id="KW-0460">Magnesium</keyword>
<dbReference type="PANTHER" id="PTHR11252:SF0">
    <property type="entry name" value="POLYRIBONUCLEOTIDE NUCLEOTIDYLTRANSFERASE 1, MITOCHONDRIAL"/>
    <property type="match status" value="1"/>
</dbReference>
<dbReference type="HAMAP" id="MF_01595">
    <property type="entry name" value="PNPase"/>
    <property type="match status" value="1"/>
</dbReference>
<dbReference type="PIRSF" id="PIRSF005499">
    <property type="entry name" value="PNPase"/>
    <property type="match status" value="1"/>
</dbReference>
<dbReference type="InterPro" id="IPR012340">
    <property type="entry name" value="NA-bd_OB-fold"/>
</dbReference>
<evidence type="ECO:0000256" key="2">
    <source>
        <dbReference type="ARBA" id="ARBA00022490"/>
    </source>
</evidence>
<comment type="similarity">
    <text evidence="1 7">Belongs to the polyribonucleotide nucleotidyltransferase family.</text>
</comment>
<dbReference type="GO" id="GO:0004654">
    <property type="term" value="F:polyribonucleotide nucleotidyltransferase activity"/>
    <property type="evidence" value="ECO:0007669"/>
    <property type="project" value="UniProtKB-EC"/>
</dbReference>
<dbReference type="Pfam" id="PF00013">
    <property type="entry name" value="KH_1"/>
    <property type="match status" value="1"/>
</dbReference>
<keyword evidence="11" id="KW-1185">Reference proteome</keyword>
<dbReference type="InterPro" id="IPR036345">
    <property type="entry name" value="ExoRNase_PH_dom2_sf"/>
</dbReference>
<dbReference type="PROSITE" id="PS50084">
    <property type="entry name" value="KH_TYPE_1"/>
    <property type="match status" value="1"/>
</dbReference>
<reference evidence="10 11" key="1">
    <citation type="submission" date="2020-08" db="EMBL/GenBank/DDBJ databases">
        <title>Genomic Encyclopedia of Type Strains, Phase IV (KMG-IV): sequencing the most valuable type-strain genomes for metagenomic binning, comparative biology and taxonomic classification.</title>
        <authorList>
            <person name="Goeker M."/>
        </authorList>
    </citation>
    <scope>NUCLEOTIDE SEQUENCE [LARGE SCALE GENOMIC DNA]</scope>
    <source>
        <strain evidence="10 11">DSM 21431</strain>
    </source>
</reference>
<dbReference type="EMBL" id="JACJIR010000002">
    <property type="protein sequence ID" value="MBA9083011.1"/>
    <property type="molecule type" value="Genomic_DNA"/>
</dbReference>
<evidence type="ECO:0000256" key="8">
    <source>
        <dbReference type="SAM" id="MobiDB-lite"/>
    </source>
</evidence>
<dbReference type="InterPro" id="IPR036612">
    <property type="entry name" value="KH_dom_type_1_sf"/>
</dbReference>
<feature type="compositionally biased region" description="Basic and acidic residues" evidence="8">
    <location>
        <begin position="702"/>
        <end position="723"/>
    </location>
</feature>
<dbReference type="InterPro" id="IPR004088">
    <property type="entry name" value="KH_dom_type_1"/>
</dbReference>
<organism evidence="10 11">
    <name type="scientific">Bartonella chomelii</name>
    <dbReference type="NCBI Taxonomy" id="236402"/>
    <lineage>
        <taxon>Bacteria</taxon>
        <taxon>Pseudomonadati</taxon>
        <taxon>Pseudomonadota</taxon>
        <taxon>Alphaproteobacteria</taxon>
        <taxon>Hyphomicrobiales</taxon>
        <taxon>Bartonellaceae</taxon>
        <taxon>Bartonella</taxon>
    </lineage>
</organism>
<dbReference type="SUPFAM" id="SSF55666">
    <property type="entry name" value="Ribonuclease PH domain 2-like"/>
    <property type="match status" value="2"/>
</dbReference>
<dbReference type="Pfam" id="PF03726">
    <property type="entry name" value="PNPase"/>
    <property type="match status" value="1"/>
</dbReference>
<comment type="function">
    <text evidence="7">Involved in mRNA degradation. Catalyzes the phosphorolysis of single-stranded polyribonucleotides processively in the 3'- to 5'-direction.</text>
</comment>
<evidence type="ECO:0000256" key="1">
    <source>
        <dbReference type="ARBA" id="ARBA00007404"/>
    </source>
</evidence>
<dbReference type="Gene3D" id="3.30.230.70">
    <property type="entry name" value="GHMP Kinase, N-terminal domain"/>
    <property type="match status" value="2"/>
</dbReference>
<comment type="cofactor">
    <cofactor evidence="7">
        <name>Mg(2+)</name>
        <dbReference type="ChEBI" id="CHEBI:18420"/>
    </cofactor>
</comment>
<dbReference type="PANTHER" id="PTHR11252">
    <property type="entry name" value="POLYRIBONUCLEOTIDE NUCLEOTIDYLTRANSFERASE"/>
    <property type="match status" value="1"/>
</dbReference>
<dbReference type="InterPro" id="IPR001247">
    <property type="entry name" value="ExoRNase_PH_dom1"/>
</dbReference>
<comment type="subcellular location">
    <subcellularLocation>
        <location evidence="7">Cytoplasm</location>
    </subcellularLocation>
</comment>
<dbReference type="Proteomes" id="UP000548119">
    <property type="component" value="Unassembled WGS sequence"/>
</dbReference>
<dbReference type="InterPro" id="IPR015848">
    <property type="entry name" value="PNPase_PH_RNA-bd_bac/org-type"/>
</dbReference>
<feature type="domain" description="S1 motif" evidence="9">
    <location>
        <begin position="624"/>
        <end position="692"/>
    </location>
</feature>
<evidence type="ECO:0000313" key="10">
    <source>
        <dbReference type="EMBL" id="MBA9083011.1"/>
    </source>
</evidence>
<name>A0ABR6E4F6_9HYPH</name>
<dbReference type="NCBIfam" id="NF008805">
    <property type="entry name" value="PRK11824.1"/>
    <property type="match status" value="1"/>
</dbReference>
<dbReference type="Gene3D" id="2.40.50.140">
    <property type="entry name" value="Nucleic acid-binding proteins"/>
    <property type="match status" value="1"/>
</dbReference>
<keyword evidence="7" id="KW-0479">Metal-binding</keyword>
<protein>
    <recommendedName>
        <fullName evidence="7">Polyribonucleotide nucleotidyltransferase</fullName>
        <ecNumber evidence="7">2.7.7.8</ecNumber>
    </recommendedName>
    <alternativeName>
        <fullName evidence="7">Polynucleotide phosphorylase</fullName>
        <shortName evidence="7">PNPase</shortName>
    </alternativeName>
</protein>
<evidence type="ECO:0000256" key="3">
    <source>
        <dbReference type="ARBA" id="ARBA00022679"/>
    </source>
</evidence>
<dbReference type="InterPro" id="IPR015847">
    <property type="entry name" value="ExoRNase_PH_dom2"/>
</dbReference>
<dbReference type="CDD" id="cd04472">
    <property type="entry name" value="S1_PNPase"/>
    <property type="match status" value="1"/>
</dbReference>
<dbReference type="CDD" id="cd02393">
    <property type="entry name" value="KH-I_PNPase"/>
    <property type="match status" value="1"/>
</dbReference>
<sequence length="733" mass="80674">MFKTHKVEIEWAGRPLILETGKIARQADGAVLATYGETIVLATVVSAKNPKPDQDFFPLTVNYQEKTYAVGKIPGGYFKRESRPSENETLVSRLIDRPIRPLFVDGYKNDTQVIVSVIQHDLENNPDILAMIASSAALTLSGIPFVGPIAGARVGYCNGQYVLNPHIDEMPESKLDLVVAGTENAVLMVESEAQELPEDVMLGAVIFGQKGFQPVIDAIIKLAEVAAKEPRDFIPEDLSDLETAMLEMVEKDLQKAYTITDKQERHTAIDAIKAEVVDKFMSKMEENCEFNADQIATVFKHLQAKIVRQNILDTGKRIDGRTLSTVRSIQSEVGILPRAHGSALFTRGETQALVIATLGTSEDEQYIDSLTGTYKETFLLHYNFPPFSVGETGRISSPGRREIGHGKLAWRAIHPMLPTKDSFPYTIRAVSEITESNGSSSMATVCGTSLALMDAGVPLARPVAGIAMGLIKEGERFAILSDILGDEDHLGDMDFKVAGTKNGITSLQMDIKIDGITEEIMKIALEQAKDGRIHILNEMSKALTSARDELSEFSPRIEMMNIPVDKIRDVIGSGGKVIREIVEQTGAKINIEDNGAIKIASTDAKAIEAAKRWIHSIVDEPETGAIYQGTVVKTAEFGAFVNFFGSRDGLVHISQLASERVEKTTDIVKEGDKVWVKLMGFDERGKIRLSMKVVDQQTGKETTLDDSMKTEKENSSDKKSNTERKRRSKKKEN</sequence>
<feature type="compositionally biased region" description="Basic residues" evidence="8">
    <location>
        <begin position="724"/>
        <end position="733"/>
    </location>
</feature>
<dbReference type="PROSITE" id="PS50126">
    <property type="entry name" value="S1"/>
    <property type="match status" value="1"/>
</dbReference>
<dbReference type="InterPro" id="IPR020568">
    <property type="entry name" value="Ribosomal_Su5_D2-typ_SF"/>
</dbReference>
<feature type="region of interest" description="Disordered" evidence="8">
    <location>
        <begin position="695"/>
        <end position="733"/>
    </location>
</feature>
<dbReference type="Pfam" id="PF01138">
    <property type="entry name" value="RNase_PH"/>
    <property type="match status" value="2"/>
</dbReference>
<feature type="binding site" evidence="7">
    <location>
        <position position="494"/>
    </location>
    <ligand>
        <name>Mg(2+)</name>
        <dbReference type="ChEBI" id="CHEBI:18420"/>
    </ligand>
</feature>
<accession>A0ABR6E4F6</accession>
<gene>
    <name evidence="7" type="primary">pnp</name>
    <name evidence="10" type="ORF">GGR10_000852</name>
</gene>
<keyword evidence="6 7" id="KW-0694">RNA-binding</keyword>
<dbReference type="Gene3D" id="3.30.1370.10">
    <property type="entry name" value="K Homology domain, type 1"/>
    <property type="match status" value="1"/>
</dbReference>
<dbReference type="InterPro" id="IPR004087">
    <property type="entry name" value="KH_dom"/>
</dbReference>
<evidence type="ECO:0000313" key="11">
    <source>
        <dbReference type="Proteomes" id="UP000548119"/>
    </source>
</evidence>
<dbReference type="EC" id="2.7.7.8" evidence="7"/>
<keyword evidence="4 7" id="KW-0548">Nucleotidyltransferase</keyword>
<dbReference type="NCBIfam" id="TIGR03591">
    <property type="entry name" value="polynuc_phos"/>
    <property type="match status" value="1"/>
</dbReference>
<proteinExistence type="inferred from homology"/>
<dbReference type="SUPFAM" id="SSF50249">
    <property type="entry name" value="Nucleic acid-binding proteins"/>
    <property type="match status" value="1"/>
</dbReference>
<dbReference type="RefSeq" id="WP_182480020.1">
    <property type="nucleotide sequence ID" value="NZ_CAWPNC010000002.1"/>
</dbReference>
<dbReference type="CDD" id="cd11364">
    <property type="entry name" value="RNase_PH_PNPase_2"/>
    <property type="match status" value="1"/>
</dbReference>
<dbReference type="InterPro" id="IPR003029">
    <property type="entry name" value="S1_domain"/>
</dbReference>
<dbReference type="SMART" id="SM00316">
    <property type="entry name" value="S1"/>
    <property type="match status" value="1"/>
</dbReference>
<dbReference type="Pfam" id="PF03725">
    <property type="entry name" value="RNase_PH_C"/>
    <property type="match status" value="2"/>
</dbReference>
<dbReference type="InterPro" id="IPR012162">
    <property type="entry name" value="PNPase"/>
</dbReference>
<dbReference type="CDD" id="cd11363">
    <property type="entry name" value="RNase_PH_PNPase_1"/>
    <property type="match status" value="1"/>
</dbReference>
<comment type="caution">
    <text evidence="10">The sequence shown here is derived from an EMBL/GenBank/DDBJ whole genome shotgun (WGS) entry which is preliminary data.</text>
</comment>
<comment type="catalytic activity">
    <reaction evidence="7">
        <text>RNA(n+1) + phosphate = RNA(n) + a ribonucleoside 5'-diphosphate</text>
        <dbReference type="Rhea" id="RHEA:22096"/>
        <dbReference type="Rhea" id="RHEA-COMP:14527"/>
        <dbReference type="Rhea" id="RHEA-COMP:17342"/>
        <dbReference type="ChEBI" id="CHEBI:43474"/>
        <dbReference type="ChEBI" id="CHEBI:57930"/>
        <dbReference type="ChEBI" id="CHEBI:140395"/>
        <dbReference type="EC" id="2.7.7.8"/>
    </reaction>
</comment>
<keyword evidence="2 7" id="KW-0963">Cytoplasm</keyword>
<evidence type="ECO:0000256" key="7">
    <source>
        <dbReference type="HAMAP-Rule" id="MF_01595"/>
    </source>
</evidence>
<dbReference type="SUPFAM" id="SSF54211">
    <property type="entry name" value="Ribosomal protein S5 domain 2-like"/>
    <property type="match status" value="2"/>
</dbReference>
<feature type="binding site" evidence="7">
    <location>
        <position position="488"/>
    </location>
    <ligand>
        <name>Mg(2+)</name>
        <dbReference type="ChEBI" id="CHEBI:18420"/>
    </ligand>
</feature>
<evidence type="ECO:0000256" key="6">
    <source>
        <dbReference type="ARBA" id="ARBA00022884"/>
    </source>
</evidence>
<evidence type="ECO:0000259" key="9">
    <source>
        <dbReference type="PROSITE" id="PS50126"/>
    </source>
</evidence>